<dbReference type="EMBL" id="BQXS01011968">
    <property type="protein sequence ID" value="GKT18634.1"/>
    <property type="molecule type" value="Genomic_DNA"/>
</dbReference>
<feature type="transmembrane region" description="Helical" evidence="1">
    <location>
        <begin position="168"/>
        <end position="192"/>
    </location>
</feature>
<keyword evidence="1" id="KW-0472">Membrane</keyword>
<evidence type="ECO:0000313" key="2">
    <source>
        <dbReference type="EMBL" id="GKT18634.1"/>
    </source>
</evidence>
<gene>
    <name evidence="2" type="ORF">ADUPG1_011344</name>
</gene>
<organism evidence="2 3">
    <name type="scientific">Aduncisulcus paluster</name>
    <dbReference type="NCBI Taxonomy" id="2918883"/>
    <lineage>
        <taxon>Eukaryota</taxon>
        <taxon>Metamonada</taxon>
        <taxon>Carpediemonas-like organisms</taxon>
        <taxon>Aduncisulcus</taxon>
    </lineage>
</organism>
<evidence type="ECO:0000256" key="1">
    <source>
        <dbReference type="SAM" id="Phobius"/>
    </source>
</evidence>
<feature type="non-terminal residue" evidence="2">
    <location>
        <position position="472"/>
    </location>
</feature>
<keyword evidence="1" id="KW-0812">Transmembrane</keyword>
<accession>A0ABQ5JV93</accession>
<sequence length="472" mass="50183">MIYNIDVDNTKKGDISVLVLDEDSAHQAGVVKDDTEFRIESLEAGAMVTIETEQLPPDTTSVFRKEQPQISDDKIKKKKKKYLDFIHLNDTEFRIESLEAGAMVTIETEQLPPDTTSVFRKEQPQISDDKIKKKKKKYLDFIHLSSLMDDEPLETDCCKKTICCGISLELYCLATLSLAALCLIAGVVYILWKINGGTLSGADIQVMINNSINELSLGTTIGEYIDLGKPASSDKIRIKNESGSLSISTTEFIFQDGTDSSSIIYSSPNMSFDTSVTVAGDMSAESVTIGSSQLVDSGGYLSSNSPISIYDSITLSNGSNEVTMSLSYSHLAVDNSVSASGYVSATSYISAPTVNISSASLSYSATYGIVSDSSLVVEDSIMITGSGFSASFSISNSGVSLSDSIDINGSVSASTNVSTPVLYLGSIQLSDSSGTAVVDGSVSVYGNLYISDGTNTTTMQMNGSSLDVDSGA</sequence>
<protein>
    <submittedName>
        <fullName evidence="2">Uncharacterized protein</fullName>
    </submittedName>
</protein>
<reference evidence="2" key="1">
    <citation type="submission" date="2022-03" db="EMBL/GenBank/DDBJ databases">
        <title>Draft genome sequence of Aduncisulcus paluster, a free-living microaerophilic Fornicata.</title>
        <authorList>
            <person name="Yuyama I."/>
            <person name="Kume K."/>
            <person name="Tamura T."/>
            <person name="Inagaki Y."/>
            <person name="Hashimoto T."/>
        </authorList>
    </citation>
    <scope>NUCLEOTIDE SEQUENCE</scope>
    <source>
        <strain evidence="2">NY0171</strain>
    </source>
</reference>
<name>A0ABQ5JV93_9EUKA</name>
<evidence type="ECO:0000313" key="3">
    <source>
        <dbReference type="Proteomes" id="UP001057375"/>
    </source>
</evidence>
<comment type="caution">
    <text evidence="2">The sequence shown here is derived from an EMBL/GenBank/DDBJ whole genome shotgun (WGS) entry which is preliminary data.</text>
</comment>
<keyword evidence="3" id="KW-1185">Reference proteome</keyword>
<dbReference type="Proteomes" id="UP001057375">
    <property type="component" value="Unassembled WGS sequence"/>
</dbReference>
<proteinExistence type="predicted"/>
<keyword evidence="1" id="KW-1133">Transmembrane helix</keyword>